<dbReference type="RefSeq" id="WP_310923232.1">
    <property type="nucleotide sequence ID" value="NZ_JAMQOP010000001.1"/>
</dbReference>
<feature type="transmembrane region" description="Helical" evidence="2">
    <location>
        <begin position="12"/>
        <end position="33"/>
    </location>
</feature>
<accession>A0ABU2GCF2</accession>
<comment type="caution">
    <text evidence="3">The sequence shown here is derived from an EMBL/GenBank/DDBJ whole genome shotgun (WGS) entry which is preliminary data.</text>
</comment>
<evidence type="ECO:0000256" key="2">
    <source>
        <dbReference type="SAM" id="Phobius"/>
    </source>
</evidence>
<protein>
    <submittedName>
        <fullName evidence="3">NADH-quinone oxidoreductase subunit J</fullName>
    </submittedName>
</protein>
<sequence length="132" mass="13947">MTTKPELKLGSHLVPGLAAVALFVVMAAVFLTASFPEPQGFANDASVVASIGYAMFNLDFGGISSESFLVAFEIIDIVLVAALVGAVMLARREPGTTSVKLVSDGGRRLRETLSKTDEATDERTDESTEGEH</sequence>
<dbReference type="EMBL" id="JAMQOP010000001">
    <property type="protein sequence ID" value="MDS0298424.1"/>
    <property type="molecule type" value="Genomic_DNA"/>
</dbReference>
<dbReference type="Gene3D" id="1.20.120.1200">
    <property type="entry name" value="NADH-ubiquinone/plastoquinone oxidoreductase chain 6, subunit NuoJ"/>
    <property type="match status" value="1"/>
</dbReference>
<dbReference type="Proteomes" id="UP001257060">
    <property type="component" value="Unassembled WGS sequence"/>
</dbReference>
<keyword evidence="2" id="KW-0472">Membrane</keyword>
<keyword evidence="2" id="KW-0812">Transmembrane</keyword>
<dbReference type="InterPro" id="IPR042106">
    <property type="entry name" value="Nuo/plastoQ_OxRdtase_6_NuoJ"/>
</dbReference>
<evidence type="ECO:0000256" key="1">
    <source>
        <dbReference type="SAM" id="MobiDB-lite"/>
    </source>
</evidence>
<proteinExistence type="predicted"/>
<gene>
    <name evidence="3" type="ORF">NDI76_06695</name>
</gene>
<keyword evidence="2" id="KW-1133">Transmembrane helix</keyword>
<organism evidence="3 4">
    <name type="scientific">Halogeometricum salsisoli</name>
    <dbReference type="NCBI Taxonomy" id="2950536"/>
    <lineage>
        <taxon>Archaea</taxon>
        <taxon>Methanobacteriati</taxon>
        <taxon>Methanobacteriota</taxon>
        <taxon>Stenosarchaea group</taxon>
        <taxon>Halobacteria</taxon>
        <taxon>Halobacteriales</taxon>
        <taxon>Haloferacaceae</taxon>
        <taxon>Halogeometricum</taxon>
    </lineage>
</organism>
<name>A0ABU2GCF2_9EURY</name>
<evidence type="ECO:0000313" key="3">
    <source>
        <dbReference type="EMBL" id="MDS0298424.1"/>
    </source>
</evidence>
<feature type="region of interest" description="Disordered" evidence="1">
    <location>
        <begin position="110"/>
        <end position="132"/>
    </location>
</feature>
<keyword evidence="4" id="KW-1185">Reference proteome</keyword>
<reference evidence="3 4" key="1">
    <citation type="submission" date="2022-06" db="EMBL/GenBank/DDBJ databases">
        <title>Halogeometricum sp. a new haloarchaeum isolate from saline soil.</title>
        <authorList>
            <person name="Strakova D."/>
            <person name="Galisteo C."/>
            <person name="Sanchez-Porro C."/>
            <person name="Ventosa A."/>
        </authorList>
    </citation>
    <scope>NUCLEOTIDE SEQUENCE [LARGE SCALE GENOMIC DNA]</scope>
    <source>
        <strain evidence="3 4">S1BR25-6</strain>
    </source>
</reference>
<feature type="transmembrane region" description="Helical" evidence="2">
    <location>
        <begin position="68"/>
        <end position="90"/>
    </location>
</feature>
<evidence type="ECO:0000313" key="4">
    <source>
        <dbReference type="Proteomes" id="UP001257060"/>
    </source>
</evidence>